<dbReference type="Proteomes" id="UP000237631">
    <property type="component" value="Unassembled WGS sequence"/>
</dbReference>
<name>A0A2S6CHZ1_9PEZI</name>
<comment type="caution">
    <text evidence="1">The sequence shown here is derived from an EMBL/GenBank/DDBJ whole genome shotgun (WGS) entry which is preliminary data.</text>
</comment>
<organism evidence="1 2">
    <name type="scientific">Cercospora berteroae</name>
    <dbReference type="NCBI Taxonomy" id="357750"/>
    <lineage>
        <taxon>Eukaryota</taxon>
        <taxon>Fungi</taxon>
        <taxon>Dikarya</taxon>
        <taxon>Ascomycota</taxon>
        <taxon>Pezizomycotina</taxon>
        <taxon>Dothideomycetes</taxon>
        <taxon>Dothideomycetidae</taxon>
        <taxon>Mycosphaerellales</taxon>
        <taxon>Mycosphaerellaceae</taxon>
        <taxon>Cercospora</taxon>
    </lineage>
</organism>
<dbReference type="EMBL" id="PNEN01000395">
    <property type="protein sequence ID" value="PPJ59339.1"/>
    <property type="molecule type" value="Genomic_DNA"/>
</dbReference>
<protein>
    <recommendedName>
        <fullName evidence="3">Thioesterase domain-containing protein</fullName>
    </recommendedName>
</protein>
<evidence type="ECO:0000313" key="1">
    <source>
        <dbReference type="EMBL" id="PPJ59339.1"/>
    </source>
</evidence>
<accession>A0A2S6CHZ1</accession>
<reference evidence="2" key="1">
    <citation type="journal article" date="2017" name="bioRxiv">
        <title>Conservation of a gene cluster reveals novel cercosporin biosynthetic mechanisms and extends production to the genus Colletotrichum.</title>
        <authorList>
            <person name="de Jonge R."/>
            <person name="Ebert M.K."/>
            <person name="Huitt-Roehl C.R."/>
            <person name="Pal P."/>
            <person name="Suttle J.C."/>
            <person name="Spanner R.E."/>
            <person name="Neubauer J.D."/>
            <person name="Jurick W.M.II."/>
            <person name="Stott K.A."/>
            <person name="Secor G.A."/>
            <person name="Thomma B.P.H.J."/>
            <person name="Van de Peer Y."/>
            <person name="Townsend C.A."/>
            <person name="Bolton M.D."/>
        </authorList>
    </citation>
    <scope>NUCLEOTIDE SEQUENCE [LARGE SCALE GENOMIC DNA]</scope>
    <source>
        <strain evidence="2">CBS538.71</strain>
    </source>
</reference>
<dbReference type="AlphaFoldDB" id="A0A2S6CHZ1"/>
<evidence type="ECO:0008006" key="3">
    <source>
        <dbReference type="Google" id="ProtNLM"/>
    </source>
</evidence>
<proteinExistence type="predicted"/>
<evidence type="ECO:0000313" key="2">
    <source>
        <dbReference type="Proteomes" id="UP000237631"/>
    </source>
</evidence>
<dbReference type="OrthoDB" id="3632177at2759"/>
<sequence length="146" mass="16536">MALVASHRDIRPSRYSFAEKCYRMTHASTSLSTHKTTPKTIQWTQRLPSRPCEYEDFLETSLEDAVSRLLFGSGSAAEEVELGYNYDSIEHVLPGTIVHVQAQTLNYEGKTWIQASISGQSASGDVRLYAYGKWVLAKTKKHHHLY</sequence>
<gene>
    <name evidence="1" type="ORF">CBER1_05788</name>
</gene>
<keyword evidence="2" id="KW-1185">Reference proteome</keyword>